<dbReference type="AlphaFoldDB" id="A0A0E9PX13"/>
<reference evidence="1" key="1">
    <citation type="submission" date="2014-11" db="EMBL/GenBank/DDBJ databases">
        <authorList>
            <person name="Amaro Gonzalez C."/>
        </authorList>
    </citation>
    <scope>NUCLEOTIDE SEQUENCE</scope>
</reference>
<proteinExistence type="predicted"/>
<sequence length="30" mass="3373">MSSWFLSVIFSSSFLVASEAFIIHTYVCLS</sequence>
<evidence type="ECO:0000313" key="1">
    <source>
        <dbReference type="EMBL" id="JAH08398.1"/>
    </source>
</evidence>
<reference evidence="1" key="2">
    <citation type="journal article" date="2015" name="Fish Shellfish Immunol.">
        <title>Early steps in the European eel (Anguilla anguilla)-Vibrio vulnificus interaction in the gills: Role of the RtxA13 toxin.</title>
        <authorList>
            <person name="Callol A."/>
            <person name="Pajuelo D."/>
            <person name="Ebbesson L."/>
            <person name="Teles M."/>
            <person name="MacKenzie S."/>
            <person name="Amaro C."/>
        </authorList>
    </citation>
    <scope>NUCLEOTIDE SEQUENCE</scope>
</reference>
<dbReference type="EMBL" id="GBXM01100179">
    <property type="protein sequence ID" value="JAH08398.1"/>
    <property type="molecule type" value="Transcribed_RNA"/>
</dbReference>
<accession>A0A0E9PX13</accession>
<protein>
    <submittedName>
        <fullName evidence="1">Uncharacterized protein</fullName>
    </submittedName>
</protein>
<name>A0A0E9PX13_ANGAN</name>
<organism evidence="1">
    <name type="scientific">Anguilla anguilla</name>
    <name type="common">European freshwater eel</name>
    <name type="synonym">Muraena anguilla</name>
    <dbReference type="NCBI Taxonomy" id="7936"/>
    <lineage>
        <taxon>Eukaryota</taxon>
        <taxon>Metazoa</taxon>
        <taxon>Chordata</taxon>
        <taxon>Craniata</taxon>
        <taxon>Vertebrata</taxon>
        <taxon>Euteleostomi</taxon>
        <taxon>Actinopterygii</taxon>
        <taxon>Neopterygii</taxon>
        <taxon>Teleostei</taxon>
        <taxon>Anguilliformes</taxon>
        <taxon>Anguillidae</taxon>
        <taxon>Anguilla</taxon>
    </lineage>
</organism>